<reference evidence="1" key="1">
    <citation type="submission" date="2021-02" db="EMBL/GenBank/DDBJ databases">
        <authorList>
            <person name="Dougan E. K."/>
            <person name="Rhodes N."/>
            <person name="Thang M."/>
            <person name="Chan C."/>
        </authorList>
    </citation>
    <scope>NUCLEOTIDE SEQUENCE</scope>
</reference>
<organism evidence="1 2">
    <name type="scientific">Polarella glacialis</name>
    <name type="common">Dinoflagellate</name>
    <dbReference type="NCBI Taxonomy" id="89957"/>
    <lineage>
        <taxon>Eukaryota</taxon>
        <taxon>Sar</taxon>
        <taxon>Alveolata</taxon>
        <taxon>Dinophyceae</taxon>
        <taxon>Suessiales</taxon>
        <taxon>Suessiaceae</taxon>
        <taxon>Polarella</taxon>
    </lineage>
</organism>
<keyword evidence="2" id="KW-1185">Reference proteome</keyword>
<accession>A0A813HVX7</accession>
<comment type="caution">
    <text evidence="1">The sequence shown here is derived from an EMBL/GenBank/DDBJ whole genome shotgun (WGS) entry which is preliminary data.</text>
</comment>
<gene>
    <name evidence="1" type="ORF">PGLA1383_LOCUS57487</name>
</gene>
<proteinExistence type="predicted"/>
<dbReference type="EMBL" id="CAJNNV010033271">
    <property type="protein sequence ID" value="CAE8643119.1"/>
    <property type="molecule type" value="Genomic_DNA"/>
</dbReference>
<protein>
    <submittedName>
        <fullName evidence="1">Uncharacterized protein</fullName>
    </submittedName>
</protein>
<dbReference type="OrthoDB" id="60033at2759"/>
<evidence type="ECO:0000313" key="1">
    <source>
        <dbReference type="EMBL" id="CAE8643119.1"/>
    </source>
</evidence>
<sequence length="64" mass="7281">MVNFQQIEVILAEDEEMFREMALPNIIEAGIAEDKIHIAEDGQEAIRLPFESTPSIFQAVHIEI</sequence>
<name>A0A813HVX7_POLGL</name>
<evidence type="ECO:0000313" key="2">
    <source>
        <dbReference type="Proteomes" id="UP000654075"/>
    </source>
</evidence>
<dbReference type="Proteomes" id="UP000654075">
    <property type="component" value="Unassembled WGS sequence"/>
</dbReference>
<dbReference type="AlphaFoldDB" id="A0A813HVX7"/>